<dbReference type="EMBL" id="UGTH01000001">
    <property type="protein sequence ID" value="SUB74637.1"/>
    <property type="molecule type" value="Genomic_DNA"/>
</dbReference>
<evidence type="ECO:0000259" key="2">
    <source>
        <dbReference type="Pfam" id="PF07670"/>
    </source>
</evidence>
<feature type="domain" description="Nucleoside transporter/FeoB GTPase Gate" evidence="2">
    <location>
        <begin position="118"/>
        <end position="218"/>
    </location>
</feature>
<feature type="transmembrane region" description="Helical" evidence="1">
    <location>
        <begin position="225"/>
        <end position="243"/>
    </location>
</feature>
<gene>
    <name evidence="3" type="ORF">NCTC11088_00390</name>
</gene>
<name>A0A379D9Q0_9FIRM</name>
<feature type="transmembrane region" description="Helical" evidence="1">
    <location>
        <begin position="410"/>
        <end position="429"/>
    </location>
</feature>
<proteinExistence type="predicted"/>
<reference evidence="3 4" key="1">
    <citation type="submission" date="2018-06" db="EMBL/GenBank/DDBJ databases">
        <authorList>
            <consortium name="Pathogen Informatics"/>
            <person name="Doyle S."/>
        </authorList>
    </citation>
    <scope>NUCLEOTIDE SEQUENCE [LARGE SCALE GENOMIC DNA]</scope>
    <source>
        <strain evidence="3 4">NCTC11088</strain>
    </source>
</reference>
<keyword evidence="1" id="KW-0472">Membrane</keyword>
<feature type="transmembrane region" description="Helical" evidence="1">
    <location>
        <begin position="194"/>
        <end position="213"/>
    </location>
</feature>
<sequence length="430" mass="47966">MKERFIDSIKFFVYVGIGIFMFFIPIEFLGRKTIPIDHIVKNITAIPNVIPIVGSIMITIGALLPFKNKTWNINKFKIVMSFLGIIGLIFTAMTILNIGPKVIIQETIAPYVFKFVVVPVIIIVPIGSIFLAFLVDYGFMEFIGVFARPFMTKVFKVPGRAAVDAVSSFVGSYSIALLITNQAYKDGRYTTREAAVIATGFSTVSATFMIITANTLGLMDYWTQFFWITLFVTFTVTAITSRIRPLKNLSNSYYYSAIPNLEQDEKGSYFKRAYLAGMEVFIKSDSILKNTKKNLKEGIKLGLEIGPNIMSIGVISLILANYTPVFDYLGYIFYPLVKLLGLGDTLLVSKSIAVSFADMYVPAILCAGLPLVSRFIVGVLCISEILFLSASIPCVMSTEIPIDIKIIFEIWFWRAILTVIIATPLAMFIF</sequence>
<dbReference type="InterPro" id="IPR011642">
    <property type="entry name" value="Gate_dom"/>
</dbReference>
<feature type="transmembrane region" description="Helical" evidence="1">
    <location>
        <begin position="78"/>
        <end position="99"/>
    </location>
</feature>
<feature type="transmembrane region" description="Helical" evidence="1">
    <location>
        <begin position="49"/>
        <end position="66"/>
    </location>
</feature>
<feature type="transmembrane region" description="Helical" evidence="1">
    <location>
        <begin position="12"/>
        <end position="29"/>
    </location>
</feature>
<evidence type="ECO:0000313" key="4">
    <source>
        <dbReference type="Proteomes" id="UP000254777"/>
    </source>
</evidence>
<feature type="transmembrane region" description="Helical" evidence="1">
    <location>
        <begin position="111"/>
        <end position="135"/>
    </location>
</feature>
<accession>A0A379D9Q0</accession>
<keyword evidence="1" id="KW-1133">Transmembrane helix</keyword>
<dbReference type="Pfam" id="PF07670">
    <property type="entry name" value="Gate"/>
    <property type="match status" value="1"/>
</dbReference>
<evidence type="ECO:0000256" key="1">
    <source>
        <dbReference type="SAM" id="Phobius"/>
    </source>
</evidence>
<dbReference type="RefSeq" id="WP_004822039.1">
    <property type="nucleotide sequence ID" value="NZ_UGTH01000001.1"/>
</dbReference>
<organism evidence="3 4">
    <name type="scientific">Peptoniphilus indolicus</name>
    <dbReference type="NCBI Taxonomy" id="33030"/>
    <lineage>
        <taxon>Bacteria</taxon>
        <taxon>Bacillati</taxon>
        <taxon>Bacillota</taxon>
        <taxon>Tissierellia</taxon>
        <taxon>Tissierellales</taxon>
        <taxon>Peptoniphilaceae</taxon>
        <taxon>Peptoniphilus</taxon>
    </lineage>
</organism>
<dbReference type="Proteomes" id="UP000254777">
    <property type="component" value="Unassembled WGS sequence"/>
</dbReference>
<evidence type="ECO:0000313" key="3">
    <source>
        <dbReference type="EMBL" id="SUB74637.1"/>
    </source>
</evidence>
<keyword evidence="1" id="KW-0812">Transmembrane</keyword>
<dbReference type="AlphaFoldDB" id="A0A379D9Q0"/>
<protein>
    <submittedName>
        <fullName evidence="3">Uncharacterized protein conserved in bacteria</fullName>
    </submittedName>
</protein>
<feature type="transmembrane region" description="Helical" evidence="1">
    <location>
        <begin position="301"/>
        <end position="322"/>
    </location>
</feature>
<feature type="transmembrane region" description="Helical" evidence="1">
    <location>
        <begin position="360"/>
        <end position="390"/>
    </location>
</feature>